<comment type="caution">
    <text evidence="3">The sequence shown here is derived from an EMBL/GenBank/DDBJ whole genome shotgun (WGS) entry which is preliminary data.</text>
</comment>
<reference evidence="3 4" key="1">
    <citation type="submission" date="2020-04" db="EMBL/GenBank/DDBJ databases">
        <title>Perkinsus olseni comparative genomics.</title>
        <authorList>
            <person name="Bogema D.R."/>
        </authorList>
    </citation>
    <scope>NUCLEOTIDE SEQUENCE [LARGE SCALE GENOMIC DNA]</scope>
    <source>
        <strain evidence="3">00978-12</strain>
    </source>
</reference>
<proteinExistence type="predicted"/>
<dbReference type="Proteomes" id="UP000541610">
    <property type="component" value="Unassembled WGS sequence"/>
</dbReference>
<accession>A0A7J6N4E0</accession>
<protein>
    <submittedName>
        <fullName evidence="3">Uncharacterized protein</fullName>
    </submittedName>
</protein>
<name>A0A7J6N4E0_PEROL</name>
<dbReference type="AlphaFoldDB" id="A0A7J6N4E0"/>
<sequence>MRYGPQSPGKSEPQHIDDVLQPTRHSAPQGCPEVDDASPAVSVVRQRFKRLRIDGEDDEPELSESSGLISGDETQLEGVPEHKRRCTDVSSDKSSIGSSCGDRSDQGPSSPRQSDTPMVASRNDQLHHQRKMQLKQLLKEQMAKYLADYRSLSQRTQIEEVVPEVEFSNADRLGLRSQEFPFVQEGHGNEIPQRLSFTEPIASLERCRPVELEERNSQPVESTIEGLREQPSRRTASSEVERSIAELSLKCQQLTGQLERLAKNFAREVDERRGTEDKLTRHVQQQVEELVNIVRESEAKTEQDVGQALKVLRSNLSLQMTEASGRHLQKLEKKLSDEFNKGRSTERFTDALDPMRATLTDLSSRFEEVESKAMPRSTGRGTDVAQPAQTADHRERSPPRECDVEMKLKLQQIERKLAAKNPDVRLASMRSETQDSLNAVNQRIDTLQGELESFRGSTSDAMNSQTQRLKDHVLGEVKKNAAEAQRREQELSRTLEASINSVSDSHDELKKSLETDFRSAVDNKSPRRTARELSDKVGRIQRELNGLYNAERRASIKTVAEFKEKVNVMSANSSKFITEQITELEKRTTESLAESRSSIMRGFESDLMRITEELDCHVKSVQSSTEERMKGPNRNCQGRGWWMKLVQRSMDADRLEHREMISQLYKKMSDVVSAMHYPKYGSCRRSSMVVAAAKYSPVHESSVSNCSGTALRCRLCGQSEILALLTPVR</sequence>
<feature type="compositionally biased region" description="Basic and acidic residues" evidence="2">
    <location>
        <begin position="364"/>
        <end position="373"/>
    </location>
</feature>
<feature type="coiled-coil region" evidence="1">
    <location>
        <begin position="244"/>
        <end position="271"/>
    </location>
</feature>
<gene>
    <name evidence="3" type="ORF">FOZ60_016105</name>
</gene>
<feature type="compositionally biased region" description="Polar residues" evidence="2">
    <location>
        <begin position="106"/>
        <end position="116"/>
    </location>
</feature>
<feature type="region of interest" description="Disordered" evidence="2">
    <location>
        <begin position="364"/>
        <end position="402"/>
    </location>
</feature>
<feature type="region of interest" description="Disordered" evidence="2">
    <location>
        <begin position="213"/>
        <end position="239"/>
    </location>
</feature>
<feature type="compositionally biased region" description="Basic and acidic residues" evidence="2">
    <location>
        <begin position="391"/>
        <end position="402"/>
    </location>
</feature>
<feature type="region of interest" description="Disordered" evidence="2">
    <location>
        <begin position="1"/>
        <end position="132"/>
    </location>
</feature>
<evidence type="ECO:0000256" key="2">
    <source>
        <dbReference type="SAM" id="MobiDB-lite"/>
    </source>
</evidence>
<evidence type="ECO:0000313" key="4">
    <source>
        <dbReference type="Proteomes" id="UP000541610"/>
    </source>
</evidence>
<evidence type="ECO:0000256" key="1">
    <source>
        <dbReference type="SAM" id="Coils"/>
    </source>
</evidence>
<evidence type="ECO:0000313" key="3">
    <source>
        <dbReference type="EMBL" id="KAF4678789.1"/>
    </source>
</evidence>
<dbReference type="EMBL" id="JABANP010000837">
    <property type="protein sequence ID" value="KAF4678789.1"/>
    <property type="molecule type" value="Genomic_DNA"/>
</dbReference>
<organism evidence="3 4">
    <name type="scientific">Perkinsus olseni</name>
    <name type="common">Perkinsus atlanticus</name>
    <dbReference type="NCBI Taxonomy" id="32597"/>
    <lineage>
        <taxon>Eukaryota</taxon>
        <taxon>Sar</taxon>
        <taxon>Alveolata</taxon>
        <taxon>Perkinsozoa</taxon>
        <taxon>Perkinsea</taxon>
        <taxon>Perkinsida</taxon>
        <taxon>Perkinsidae</taxon>
        <taxon>Perkinsus</taxon>
    </lineage>
</organism>
<keyword evidence="1" id="KW-0175">Coiled coil</keyword>